<sequence>MTRRTLAIAGAAGVAVLLVVLLALLARMAPDSGGPAGASREAPPSGRPGSYENTGPLSATGEPSRASTAGDPAPPPGWASEVPPPVSPVAPEAGAPSALPSSVPGVFIVPPASPGAAPASAGPGGAARPGAAPAPAAPSALAPPAVPADPGAVSRAVVPPEDPDKARDPSRVDEAPPVAPLPAPAFDVVRVERDGALVAAGTATPGATVTLKSGEAAVGEATANARGEWVISPEAPLAPGGHLLALTEDRADGRKSGAPESVAVRVPPAGESRPPLVVAQSQPDRGPSRVLQGPQAARGGAFAPLGIETLDYDEQGHLVVGGVAPARDPVRLYLDNSLLGEQGSSPEGRWQIVAPQALPPGPHTLRADRLTPDGTVVERVEIPFLRPDRLPQPRDGDILFTVQPGNNLWTLARKVYGHGWRYTVIFQANRDQIRDPDLIYPGQVFTVPRPAEVRPSP</sequence>
<dbReference type="SMART" id="SM00257">
    <property type="entry name" value="LysM"/>
    <property type="match status" value="1"/>
</dbReference>
<keyword evidence="4" id="KW-1185">Reference proteome</keyword>
<gene>
    <name evidence="3" type="ORF">ROR02_04660</name>
</gene>
<organism evidence="3 4">
    <name type="scientific">Pararhodospirillum oryzae</name>
    <dbReference type="NCBI Taxonomy" id="478448"/>
    <lineage>
        <taxon>Bacteria</taxon>
        <taxon>Pseudomonadati</taxon>
        <taxon>Pseudomonadota</taxon>
        <taxon>Alphaproteobacteria</taxon>
        <taxon>Rhodospirillales</taxon>
        <taxon>Rhodospirillaceae</taxon>
        <taxon>Pararhodospirillum</taxon>
    </lineage>
</organism>
<dbReference type="OrthoDB" id="370541at2"/>
<accession>A0A512H4E1</accession>
<dbReference type="Proteomes" id="UP000321567">
    <property type="component" value="Unassembled WGS sequence"/>
</dbReference>
<dbReference type="SUPFAM" id="SSF54106">
    <property type="entry name" value="LysM domain"/>
    <property type="match status" value="1"/>
</dbReference>
<proteinExistence type="predicted"/>
<feature type="compositionally biased region" description="Low complexity" evidence="1">
    <location>
        <begin position="128"/>
        <end position="152"/>
    </location>
</feature>
<feature type="domain" description="LysM" evidence="2">
    <location>
        <begin position="398"/>
        <end position="447"/>
    </location>
</feature>
<dbReference type="Gene3D" id="3.10.350.10">
    <property type="entry name" value="LysM domain"/>
    <property type="match status" value="1"/>
</dbReference>
<evidence type="ECO:0000259" key="2">
    <source>
        <dbReference type="PROSITE" id="PS51782"/>
    </source>
</evidence>
<dbReference type="Gene3D" id="2.60.40.10">
    <property type="entry name" value="Immunoglobulins"/>
    <property type="match status" value="1"/>
</dbReference>
<dbReference type="PANTHER" id="PTHR34700:SF4">
    <property type="entry name" value="PHAGE-LIKE ELEMENT PBSX PROTEIN XKDP"/>
    <property type="match status" value="1"/>
</dbReference>
<dbReference type="PROSITE" id="PS51782">
    <property type="entry name" value="LYSM"/>
    <property type="match status" value="1"/>
</dbReference>
<dbReference type="InterPro" id="IPR052196">
    <property type="entry name" value="Bact_Kbp"/>
</dbReference>
<evidence type="ECO:0000256" key="1">
    <source>
        <dbReference type="SAM" id="MobiDB-lite"/>
    </source>
</evidence>
<feature type="region of interest" description="Disordered" evidence="1">
    <location>
        <begin position="252"/>
        <end position="294"/>
    </location>
</feature>
<comment type="caution">
    <text evidence="3">The sequence shown here is derived from an EMBL/GenBank/DDBJ whole genome shotgun (WGS) entry which is preliminary data.</text>
</comment>
<evidence type="ECO:0000313" key="3">
    <source>
        <dbReference type="EMBL" id="GEO80335.1"/>
    </source>
</evidence>
<dbReference type="InterPro" id="IPR013783">
    <property type="entry name" value="Ig-like_fold"/>
</dbReference>
<protein>
    <recommendedName>
        <fullName evidence="2">LysM domain-containing protein</fullName>
    </recommendedName>
</protein>
<dbReference type="Pfam" id="PF01476">
    <property type="entry name" value="LysM"/>
    <property type="match status" value="1"/>
</dbReference>
<feature type="region of interest" description="Disordered" evidence="1">
    <location>
        <begin position="31"/>
        <end position="97"/>
    </location>
</feature>
<dbReference type="EMBL" id="BJZO01000007">
    <property type="protein sequence ID" value="GEO80335.1"/>
    <property type="molecule type" value="Genomic_DNA"/>
</dbReference>
<name>A0A512H4E1_9PROT</name>
<dbReference type="RefSeq" id="WP_147162397.1">
    <property type="nucleotide sequence ID" value="NZ_BJZO01000007.1"/>
</dbReference>
<feature type="compositionally biased region" description="Basic and acidic residues" evidence="1">
    <location>
        <begin position="162"/>
        <end position="174"/>
    </location>
</feature>
<reference evidence="3 4" key="1">
    <citation type="submission" date="2019-07" db="EMBL/GenBank/DDBJ databases">
        <title>Whole genome shotgun sequence of Rhodospirillum oryzae NBRC 107573.</title>
        <authorList>
            <person name="Hosoyama A."/>
            <person name="Uohara A."/>
            <person name="Ohji S."/>
            <person name="Ichikawa N."/>
        </authorList>
    </citation>
    <scope>NUCLEOTIDE SEQUENCE [LARGE SCALE GENOMIC DNA]</scope>
    <source>
        <strain evidence="3 4">NBRC 107573</strain>
    </source>
</reference>
<dbReference type="AlphaFoldDB" id="A0A512H4E1"/>
<dbReference type="InterPro" id="IPR036779">
    <property type="entry name" value="LysM_dom_sf"/>
</dbReference>
<evidence type="ECO:0000313" key="4">
    <source>
        <dbReference type="Proteomes" id="UP000321567"/>
    </source>
</evidence>
<dbReference type="InterPro" id="IPR041498">
    <property type="entry name" value="Big_6"/>
</dbReference>
<dbReference type="InterPro" id="IPR018392">
    <property type="entry name" value="LysM"/>
</dbReference>
<feature type="compositionally biased region" description="Pro residues" evidence="1">
    <location>
        <begin position="72"/>
        <end position="88"/>
    </location>
</feature>
<dbReference type="PANTHER" id="PTHR34700">
    <property type="entry name" value="POTASSIUM BINDING PROTEIN KBP"/>
    <property type="match status" value="1"/>
</dbReference>
<feature type="region of interest" description="Disordered" evidence="1">
    <location>
        <begin position="114"/>
        <end position="182"/>
    </location>
</feature>
<dbReference type="CDD" id="cd00118">
    <property type="entry name" value="LysM"/>
    <property type="match status" value="1"/>
</dbReference>
<dbReference type="Pfam" id="PF17936">
    <property type="entry name" value="Big_6"/>
    <property type="match status" value="1"/>
</dbReference>